<protein>
    <submittedName>
        <fullName evidence="7">Choline dehydrogenase</fullName>
    </submittedName>
</protein>
<dbReference type="PIRSF" id="PIRSF000137">
    <property type="entry name" value="Alcohol_oxidase"/>
    <property type="match status" value="1"/>
</dbReference>
<evidence type="ECO:0000259" key="6">
    <source>
        <dbReference type="PROSITE" id="PS00624"/>
    </source>
</evidence>
<dbReference type="Proteomes" id="UP000186141">
    <property type="component" value="Unassembled WGS sequence"/>
</dbReference>
<dbReference type="STRING" id="1086013.SAMN05421774_103125"/>
<dbReference type="EMBL" id="FTOT01000003">
    <property type="protein sequence ID" value="SIS93344.1"/>
    <property type="molecule type" value="Genomic_DNA"/>
</dbReference>
<accession>A0A1N7N4T0</accession>
<evidence type="ECO:0000256" key="2">
    <source>
        <dbReference type="ARBA" id="ARBA00010790"/>
    </source>
</evidence>
<dbReference type="GO" id="GO:0016614">
    <property type="term" value="F:oxidoreductase activity, acting on CH-OH group of donors"/>
    <property type="evidence" value="ECO:0007669"/>
    <property type="project" value="InterPro"/>
</dbReference>
<proteinExistence type="inferred from homology"/>
<sequence>MAEYDFIVVGAGSAGCVLANRLTEDGRHSVLLIEAGGSDLSPWIWMPIGYGKTFYRASVNWMYMTEPNPELDGRPSYWPRGKVMGGSSAINAMVYVRGQPEDFEDWKAMGNPGWGWDDVLPWFRKMETNDAGGSAFRGDSGPLHVTTTTSGIHPLCRHFIAAGQELGWPHNPDFNGARQEGVGAYQITVKDGLRMSAARAYIRPARHRANLHLRPNALAMRVLFEGSRAIGVVYRHRGQQVQARARREVILSAGAVNSPQLLQLSGVGPAGLLRGLGIPVRHALEGVGRNLQDHLCIDHLYRSRLPSLNEQLRPWHGKLAQGLRYVLARRGPLAMGVNQAGGFVSTRPAGGRANMQLFFSPLSYTKAPPGKRPLMSPDPFPGFLLSAQPTRPTSRGHLAIRSADPAQPPEIQPNYLATESDRKDLLDAARLLRRLAAAPALAAIIAEELRPGAGVQGDAALFADCRARAGTVFHPVGTCRMGPDPACDVVDSRLRVHGVGGLRVVDASVFPTLTSGNTNAPVIMVAEKAADMILSGPAA</sequence>
<name>A0A1N7N4T0_9RHOB</name>
<dbReference type="PANTHER" id="PTHR11552">
    <property type="entry name" value="GLUCOSE-METHANOL-CHOLINE GMC OXIDOREDUCTASE"/>
    <property type="match status" value="1"/>
</dbReference>
<dbReference type="OrthoDB" id="9785276at2"/>
<keyword evidence="8" id="KW-1185">Reference proteome</keyword>
<dbReference type="AlphaFoldDB" id="A0A1N7N4T0"/>
<dbReference type="Pfam" id="PF00732">
    <property type="entry name" value="GMC_oxred_N"/>
    <property type="match status" value="1"/>
</dbReference>
<evidence type="ECO:0000256" key="1">
    <source>
        <dbReference type="ARBA" id="ARBA00001974"/>
    </source>
</evidence>
<reference evidence="7 8" key="1">
    <citation type="submission" date="2017-01" db="EMBL/GenBank/DDBJ databases">
        <authorList>
            <person name="Mah S.A."/>
            <person name="Swanson W.J."/>
            <person name="Moy G.W."/>
            <person name="Vacquier V.D."/>
        </authorList>
    </citation>
    <scope>NUCLEOTIDE SEQUENCE [LARGE SCALE GENOMIC DNA]</scope>
    <source>
        <strain evidence="7 8">DSM 26375</strain>
    </source>
</reference>
<dbReference type="Gene3D" id="3.50.50.60">
    <property type="entry name" value="FAD/NAD(P)-binding domain"/>
    <property type="match status" value="1"/>
</dbReference>
<dbReference type="InterPro" id="IPR036188">
    <property type="entry name" value="FAD/NAD-bd_sf"/>
</dbReference>
<dbReference type="InterPro" id="IPR012132">
    <property type="entry name" value="GMC_OxRdtase"/>
</dbReference>
<evidence type="ECO:0000313" key="7">
    <source>
        <dbReference type="EMBL" id="SIS93344.1"/>
    </source>
</evidence>
<dbReference type="PANTHER" id="PTHR11552:SF147">
    <property type="entry name" value="CHOLINE DEHYDROGENASE, MITOCHONDRIAL"/>
    <property type="match status" value="1"/>
</dbReference>
<organism evidence="7 8">
    <name type="scientific">Gemmobacter megaterium</name>
    <dbReference type="NCBI Taxonomy" id="1086013"/>
    <lineage>
        <taxon>Bacteria</taxon>
        <taxon>Pseudomonadati</taxon>
        <taxon>Pseudomonadota</taxon>
        <taxon>Alphaproteobacteria</taxon>
        <taxon>Rhodobacterales</taxon>
        <taxon>Paracoccaceae</taxon>
        <taxon>Gemmobacter</taxon>
    </lineage>
</organism>
<evidence type="ECO:0000256" key="3">
    <source>
        <dbReference type="ARBA" id="ARBA00022630"/>
    </source>
</evidence>
<gene>
    <name evidence="7" type="ORF">SAMN05421774_103125</name>
</gene>
<feature type="domain" description="Glucose-methanol-choline oxidoreductase N-terminal" evidence="6">
    <location>
        <begin position="254"/>
        <end position="268"/>
    </location>
</feature>
<keyword evidence="4 5" id="KW-0274">FAD</keyword>
<comment type="similarity">
    <text evidence="2">Belongs to the GMC oxidoreductase family.</text>
</comment>
<evidence type="ECO:0000313" key="8">
    <source>
        <dbReference type="Proteomes" id="UP000186141"/>
    </source>
</evidence>
<dbReference type="GO" id="GO:0050660">
    <property type="term" value="F:flavin adenine dinucleotide binding"/>
    <property type="evidence" value="ECO:0007669"/>
    <property type="project" value="InterPro"/>
</dbReference>
<dbReference type="Pfam" id="PF05199">
    <property type="entry name" value="GMC_oxred_C"/>
    <property type="match status" value="1"/>
</dbReference>
<feature type="binding site" evidence="5">
    <location>
        <begin position="91"/>
        <end position="94"/>
    </location>
    <ligand>
        <name>FAD</name>
        <dbReference type="ChEBI" id="CHEBI:57692"/>
    </ligand>
</feature>
<dbReference type="SUPFAM" id="SSF51905">
    <property type="entry name" value="FAD/NAD(P)-binding domain"/>
    <property type="match status" value="1"/>
</dbReference>
<keyword evidence="3" id="KW-0285">Flavoprotein</keyword>
<evidence type="ECO:0000256" key="4">
    <source>
        <dbReference type="ARBA" id="ARBA00022827"/>
    </source>
</evidence>
<dbReference type="InterPro" id="IPR007867">
    <property type="entry name" value="GMC_OxRtase_C"/>
</dbReference>
<dbReference type="RefSeq" id="WP_076530490.1">
    <property type="nucleotide sequence ID" value="NZ_BMEH01000003.1"/>
</dbReference>
<feature type="binding site" evidence="5">
    <location>
        <position position="83"/>
    </location>
    <ligand>
        <name>FAD</name>
        <dbReference type="ChEBI" id="CHEBI:57692"/>
    </ligand>
</feature>
<dbReference type="SUPFAM" id="SSF54373">
    <property type="entry name" value="FAD-linked reductases, C-terminal domain"/>
    <property type="match status" value="1"/>
</dbReference>
<dbReference type="InterPro" id="IPR000172">
    <property type="entry name" value="GMC_OxRdtase_N"/>
</dbReference>
<comment type="cofactor">
    <cofactor evidence="1 5">
        <name>FAD</name>
        <dbReference type="ChEBI" id="CHEBI:57692"/>
    </cofactor>
</comment>
<dbReference type="Gene3D" id="3.30.560.10">
    <property type="entry name" value="Glucose Oxidase, domain 3"/>
    <property type="match status" value="1"/>
</dbReference>
<evidence type="ECO:0000256" key="5">
    <source>
        <dbReference type="PIRSR" id="PIRSR000137-2"/>
    </source>
</evidence>
<dbReference type="PROSITE" id="PS00624">
    <property type="entry name" value="GMC_OXRED_2"/>
    <property type="match status" value="1"/>
</dbReference>